<dbReference type="EMBL" id="JBBWWR010000007">
    <property type="protein sequence ID" value="KAK8964546.1"/>
    <property type="molecule type" value="Genomic_DNA"/>
</dbReference>
<proteinExistence type="predicted"/>
<protein>
    <recommendedName>
        <fullName evidence="1">Protein kinase domain-containing protein</fullName>
    </recommendedName>
</protein>
<dbReference type="InterPro" id="IPR052751">
    <property type="entry name" value="Plant_MAPKKK"/>
</dbReference>
<gene>
    <name evidence="2" type="ORF">KSP40_PGU010226</name>
</gene>
<keyword evidence="3" id="KW-1185">Reference proteome</keyword>
<name>A0ABR2MKF5_9ASPA</name>
<feature type="domain" description="Protein kinase" evidence="1">
    <location>
        <begin position="1"/>
        <end position="36"/>
    </location>
</feature>
<dbReference type="InterPro" id="IPR000719">
    <property type="entry name" value="Prot_kinase_dom"/>
</dbReference>
<reference evidence="2 3" key="1">
    <citation type="journal article" date="2022" name="Nat. Plants">
        <title>Genomes of leafy and leafless Platanthera orchids illuminate the evolution of mycoheterotrophy.</title>
        <authorList>
            <person name="Li M.H."/>
            <person name="Liu K.W."/>
            <person name="Li Z."/>
            <person name="Lu H.C."/>
            <person name="Ye Q.L."/>
            <person name="Zhang D."/>
            <person name="Wang J.Y."/>
            <person name="Li Y.F."/>
            <person name="Zhong Z.M."/>
            <person name="Liu X."/>
            <person name="Yu X."/>
            <person name="Liu D.K."/>
            <person name="Tu X.D."/>
            <person name="Liu B."/>
            <person name="Hao Y."/>
            <person name="Liao X.Y."/>
            <person name="Jiang Y.T."/>
            <person name="Sun W.H."/>
            <person name="Chen J."/>
            <person name="Chen Y.Q."/>
            <person name="Ai Y."/>
            <person name="Zhai J.W."/>
            <person name="Wu S.S."/>
            <person name="Zhou Z."/>
            <person name="Hsiao Y.Y."/>
            <person name="Wu W.L."/>
            <person name="Chen Y.Y."/>
            <person name="Lin Y.F."/>
            <person name="Hsu J.L."/>
            <person name="Li C.Y."/>
            <person name="Wang Z.W."/>
            <person name="Zhao X."/>
            <person name="Zhong W.Y."/>
            <person name="Ma X.K."/>
            <person name="Ma L."/>
            <person name="Huang J."/>
            <person name="Chen G.Z."/>
            <person name="Huang M.Z."/>
            <person name="Huang L."/>
            <person name="Peng D.H."/>
            <person name="Luo Y.B."/>
            <person name="Zou S.Q."/>
            <person name="Chen S.P."/>
            <person name="Lan S."/>
            <person name="Tsai W.C."/>
            <person name="Van de Peer Y."/>
            <person name="Liu Z.J."/>
        </authorList>
    </citation>
    <scope>NUCLEOTIDE SEQUENCE [LARGE SCALE GENOMIC DNA]</scope>
    <source>
        <strain evidence="2">Lor288</strain>
    </source>
</reference>
<dbReference type="SUPFAM" id="SSF56112">
    <property type="entry name" value="Protein kinase-like (PK-like)"/>
    <property type="match status" value="1"/>
</dbReference>
<dbReference type="Proteomes" id="UP001412067">
    <property type="component" value="Unassembled WGS sequence"/>
</dbReference>
<dbReference type="PANTHER" id="PTHR48011:SF4">
    <property type="entry name" value="MITOGEN-ACTIVATED PROTEIN KINASE KINASE KINASE 19"/>
    <property type="match status" value="1"/>
</dbReference>
<dbReference type="Gene3D" id="1.10.510.10">
    <property type="entry name" value="Transferase(Phosphotransferase) domain 1"/>
    <property type="match status" value="1"/>
</dbReference>
<evidence type="ECO:0000259" key="1">
    <source>
        <dbReference type="PROSITE" id="PS50011"/>
    </source>
</evidence>
<sequence length="180" mass="20635">MPEWVSDEMKDFVSKCLIRDPKQRWTTEEFLPHPYMAEAEEIEESPVQLRSSSKQGKWVLPKSTLESCLWDSEAKEDVDEEDKKNYEEIIQNLAASPPANWTWDDSWIALRGRSDEFANGVAMLEFEFSRAINGGELSGSGGMFFVERNGCENSLIMNRPLQLNVKGALTTSINHRIRLF</sequence>
<comment type="caution">
    <text evidence="2">The sequence shown here is derived from an EMBL/GenBank/DDBJ whole genome shotgun (WGS) entry which is preliminary data.</text>
</comment>
<dbReference type="InterPro" id="IPR011009">
    <property type="entry name" value="Kinase-like_dom_sf"/>
</dbReference>
<dbReference type="PANTHER" id="PTHR48011">
    <property type="entry name" value="CCR4-NOT TRANSCRIPTIONAL COMPLEX SUBUNIT CAF120-RELATED"/>
    <property type="match status" value="1"/>
</dbReference>
<dbReference type="PROSITE" id="PS50011">
    <property type="entry name" value="PROTEIN_KINASE_DOM"/>
    <property type="match status" value="1"/>
</dbReference>
<organism evidence="2 3">
    <name type="scientific">Platanthera guangdongensis</name>
    <dbReference type="NCBI Taxonomy" id="2320717"/>
    <lineage>
        <taxon>Eukaryota</taxon>
        <taxon>Viridiplantae</taxon>
        <taxon>Streptophyta</taxon>
        <taxon>Embryophyta</taxon>
        <taxon>Tracheophyta</taxon>
        <taxon>Spermatophyta</taxon>
        <taxon>Magnoliopsida</taxon>
        <taxon>Liliopsida</taxon>
        <taxon>Asparagales</taxon>
        <taxon>Orchidaceae</taxon>
        <taxon>Orchidoideae</taxon>
        <taxon>Orchideae</taxon>
        <taxon>Orchidinae</taxon>
        <taxon>Platanthera</taxon>
    </lineage>
</organism>
<accession>A0ABR2MKF5</accession>
<evidence type="ECO:0000313" key="2">
    <source>
        <dbReference type="EMBL" id="KAK8964546.1"/>
    </source>
</evidence>
<evidence type="ECO:0000313" key="3">
    <source>
        <dbReference type="Proteomes" id="UP001412067"/>
    </source>
</evidence>